<dbReference type="Proteomes" id="UP000236753">
    <property type="component" value="Unassembled WGS sequence"/>
</dbReference>
<dbReference type="RefSeq" id="WP_103966167.1">
    <property type="nucleotide sequence ID" value="NZ_FNUX01000007.1"/>
</dbReference>
<dbReference type="SUPFAM" id="SSF48452">
    <property type="entry name" value="TPR-like"/>
    <property type="match status" value="1"/>
</dbReference>
<keyword evidence="1" id="KW-0175">Coiled coil</keyword>
<evidence type="ECO:0000259" key="2">
    <source>
        <dbReference type="Pfam" id="PF24604"/>
    </source>
</evidence>
<organism evidence="3 4">
    <name type="scientific">Nitrosomonas ureae</name>
    <dbReference type="NCBI Taxonomy" id="44577"/>
    <lineage>
        <taxon>Bacteria</taxon>
        <taxon>Pseudomonadati</taxon>
        <taxon>Pseudomonadota</taxon>
        <taxon>Betaproteobacteria</taxon>
        <taxon>Nitrosomonadales</taxon>
        <taxon>Nitrosomonadaceae</taxon>
        <taxon>Nitrosomonas</taxon>
    </lineage>
</organism>
<reference evidence="3 4" key="1">
    <citation type="submission" date="2016-10" db="EMBL/GenBank/DDBJ databases">
        <authorList>
            <person name="de Groot N.N."/>
        </authorList>
    </citation>
    <scope>NUCLEOTIDE SEQUENCE [LARGE SCALE GENOMIC DNA]</scope>
    <source>
        <strain evidence="3 4">Nm13</strain>
    </source>
</reference>
<dbReference type="Pfam" id="PF13429">
    <property type="entry name" value="TPR_15"/>
    <property type="match status" value="1"/>
</dbReference>
<feature type="coiled-coil region" evidence="1">
    <location>
        <begin position="153"/>
        <end position="203"/>
    </location>
</feature>
<name>A0A1H5UEP4_9PROT</name>
<evidence type="ECO:0000256" key="1">
    <source>
        <dbReference type="SAM" id="Coils"/>
    </source>
</evidence>
<accession>A0A1H5UEP4</accession>
<gene>
    <name evidence="3" type="ORF">SAMN05216334_107128</name>
</gene>
<protein>
    <submittedName>
        <fullName evidence="3">Tetratricopeptide repeat-containing protein</fullName>
    </submittedName>
</protein>
<dbReference type="InterPro" id="IPR011990">
    <property type="entry name" value="TPR-like_helical_dom_sf"/>
</dbReference>
<dbReference type="AlphaFoldDB" id="A0A1H5UEP4"/>
<feature type="domain" description="PelB C-terminal" evidence="2">
    <location>
        <begin position="223"/>
        <end position="530"/>
    </location>
</feature>
<sequence length="531" mass="59894">MVGLDAYTRLGQYEEALPWLERKLQISSDDYLWLLTYADALNQSGYADRAWQLRKYALFNIRSRFNKIGIESNKEIKELLHPIYLALVRDMEGANAEISTLKRLLAKGYSDPVVQEMLVAAYLSQRNYSTARYWLLHNHIARQNTPTWQRLALALAENNLIVAEQILRNENDKLTELNKIETLKKLNRNKEALALTYNLLESHKEQPNLQTYLFQSRDELVVKTSKQVIGGFDYRKLGDVSFIESRARINSPYLNGALALELKNTLLDSSRPDLIFPAKNEIDVMAEFKHPLRAGMFQVNLGGNLREDKSLAYSTFRFNHDITNILKANLRLSVNELSNETGAFRALGAKDTILLGLTTQLTRQTSFNVDIDGHRYTTREGSNLGKGYKLQSILGTTLLTGNQHWQIRLQGAWESNQLASALPTELNGLLGASREEVLTLIPKYFGTMGAGTVFRYGASDEGVLRRPFLLTDVWAGWVWPADSLGYNGRVSMGISILGSDMLSAGAFYSNIQGGRTSQPFMGAGLQYSIRF</sequence>
<dbReference type="EMBL" id="FNUX01000007">
    <property type="protein sequence ID" value="SEF73542.1"/>
    <property type="molecule type" value="Genomic_DNA"/>
</dbReference>
<evidence type="ECO:0000313" key="4">
    <source>
        <dbReference type="Proteomes" id="UP000236753"/>
    </source>
</evidence>
<dbReference type="OrthoDB" id="6072349at2"/>
<dbReference type="InterPro" id="IPR057306">
    <property type="entry name" value="B-barrel_PelB_C"/>
</dbReference>
<dbReference type="Gene3D" id="1.25.40.10">
    <property type="entry name" value="Tetratricopeptide repeat domain"/>
    <property type="match status" value="1"/>
</dbReference>
<proteinExistence type="predicted"/>
<evidence type="ECO:0000313" key="3">
    <source>
        <dbReference type="EMBL" id="SEF73542.1"/>
    </source>
</evidence>
<dbReference type="Pfam" id="PF24604">
    <property type="entry name" value="B-barrel_PelB_C"/>
    <property type="match status" value="1"/>
</dbReference>